<gene>
    <name evidence="1" type="ORF">G8658_002986</name>
</gene>
<name>A0A764SAZ7_SALER</name>
<protein>
    <submittedName>
        <fullName evidence="1">Uncharacterized protein</fullName>
    </submittedName>
</protein>
<proteinExistence type="predicted"/>
<organism evidence="1">
    <name type="scientific">Salmonella enterica</name>
    <name type="common">Salmonella choleraesuis</name>
    <dbReference type="NCBI Taxonomy" id="28901"/>
    <lineage>
        <taxon>Bacteria</taxon>
        <taxon>Pseudomonadati</taxon>
        <taxon>Pseudomonadota</taxon>
        <taxon>Gammaproteobacteria</taxon>
        <taxon>Enterobacterales</taxon>
        <taxon>Enterobacteriaceae</taxon>
        <taxon>Salmonella</taxon>
    </lineage>
</organism>
<accession>A0A764SAZ7</accession>
<reference evidence="1" key="1">
    <citation type="journal article" date="2018" name="Genome Biol.">
        <title>SKESA: strategic k-mer extension for scrupulous assemblies.</title>
        <authorList>
            <person name="Souvorov A."/>
            <person name="Agarwala R."/>
            <person name="Lipman D.J."/>
        </authorList>
    </citation>
    <scope>NUCLEOTIDE SEQUENCE</scope>
    <source>
        <strain evidence="1">MA.CIT_D2.22</strain>
    </source>
</reference>
<dbReference type="EMBL" id="DAAYOU010000006">
    <property type="protein sequence ID" value="HAG5115098.1"/>
    <property type="molecule type" value="Genomic_DNA"/>
</dbReference>
<evidence type="ECO:0000313" key="1">
    <source>
        <dbReference type="EMBL" id="HAG5115098.1"/>
    </source>
</evidence>
<sequence>MDEGLNALKGKDKSVAFEALGYPTQEQQFDDTKVYTWANKTNGVAMYSTPQTTFGTVGNTSFYGTTTETGYVPVEYACKIQIATDMKGTIKNYNYDGNMGGCEGYIRRLNNYFKK</sequence>
<comment type="caution">
    <text evidence="1">The sequence shown here is derived from an EMBL/GenBank/DDBJ whole genome shotgun (WGS) entry which is preliminary data.</text>
</comment>
<dbReference type="AlphaFoldDB" id="A0A764SAZ7"/>
<reference evidence="1" key="2">
    <citation type="submission" date="2020-02" db="EMBL/GenBank/DDBJ databases">
        <authorList>
            <consortium name="NCBI Pathogen Detection Project"/>
        </authorList>
    </citation>
    <scope>NUCLEOTIDE SEQUENCE</scope>
    <source>
        <strain evidence="1">MA.CIT_D2.22</strain>
    </source>
</reference>